<feature type="region of interest" description="Disordered" evidence="1">
    <location>
        <begin position="100"/>
        <end position="122"/>
    </location>
</feature>
<protein>
    <submittedName>
        <fullName evidence="2">Uncharacterized protein</fullName>
    </submittedName>
</protein>
<dbReference type="EMBL" id="JBBNAF010000005">
    <property type="protein sequence ID" value="KAK9143527.1"/>
    <property type="molecule type" value="Genomic_DNA"/>
</dbReference>
<gene>
    <name evidence="2" type="ORF">Syun_012927</name>
</gene>
<feature type="compositionally biased region" description="Basic and acidic residues" evidence="1">
    <location>
        <begin position="57"/>
        <end position="84"/>
    </location>
</feature>
<reference evidence="2 3" key="1">
    <citation type="submission" date="2024-01" db="EMBL/GenBank/DDBJ databases">
        <title>Genome assemblies of Stephania.</title>
        <authorList>
            <person name="Yang L."/>
        </authorList>
    </citation>
    <scope>NUCLEOTIDE SEQUENCE [LARGE SCALE GENOMIC DNA]</scope>
    <source>
        <strain evidence="2">YNDBR</strain>
        <tissue evidence="2">Leaf</tissue>
    </source>
</reference>
<evidence type="ECO:0000256" key="1">
    <source>
        <dbReference type="SAM" id="MobiDB-lite"/>
    </source>
</evidence>
<keyword evidence="3" id="KW-1185">Reference proteome</keyword>
<dbReference type="AlphaFoldDB" id="A0AAP0PGU7"/>
<feature type="region of interest" description="Disordered" evidence="1">
    <location>
        <begin position="1"/>
        <end position="86"/>
    </location>
</feature>
<accession>A0AAP0PGU7</accession>
<sequence length="217" mass="23540">MYVAQWKMHAPVEAASPERKRPTSSNRKKKADHNNPQPKRKRAKQANESDMQPGENGMEHKGATSSVGDRDGLTPGGESREGTELSHTLMDGVGFEDNVVDIKGADSPSTSSHAEDETTTSFPGGLTTLDLLPSFRHHVLLDIRRNKVHIVIPLLNQFTAENAIAMVDTLIAFLSGVEEEEEDMVTGTTTHIDRATTSTATAMAPKTSVEHASEVRG</sequence>
<evidence type="ECO:0000313" key="3">
    <source>
        <dbReference type="Proteomes" id="UP001420932"/>
    </source>
</evidence>
<evidence type="ECO:0000313" key="2">
    <source>
        <dbReference type="EMBL" id="KAK9143527.1"/>
    </source>
</evidence>
<dbReference type="Proteomes" id="UP001420932">
    <property type="component" value="Unassembled WGS sequence"/>
</dbReference>
<comment type="caution">
    <text evidence="2">The sequence shown here is derived from an EMBL/GenBank/DDBJ whole genome shotgun (WGS) entry which is preliminary data.</text>
</comment>
<name>A0AAP0PGU7_9MAGN</name>
<organism evidence="2 3">
    <name type="scientific">Stephania yunnanensis</name>
    <dbReference type="NCBI Taxonomy" id="152371"/>
    <lineage>
        <taxon>Eukaryota</taxon>
        <taxon>Viridiplantae</taxon>
        <taxon>Streptophyta</taxon>
        <taxon>Embryophyta</taxon>
        <taxon>Tracheophyta</taxon>
        <taxon>Spermatophyta</taxon>
        <taxon>Magnoliopsida</taxon>
        <taxon>Ranunculales</taxon>
        <taxon>Menispermaceae</taxon>
        <taxon>Menispermoideae</taxon>
        <taxon>Cissampelideae</taxon>
        <taxon>Stephania</taxon>
    </lineage>
</organism>
<proteinExistence type="predicted"/>